<sequence>MSVTLLLTGTVRHRTVGTHHKRLVTLQGLHDKPTILVAAFHAPSRPQRAPDRLRLPLPHRSRRAGLAAPELPGSAPSPPTHDSR</sequence>
<gene>
    <name evidence="2" type="ORF">FRACA_810016</name>
</gene>
<feature type="region of interest" description="Disordered" evidence="1">
    <location>
        <begin position="42"/>
        <end position="84"/>
    </location>
</feature>
<organism evidence="2 3">
    <name type="scientific">Frankia canadensis</name>
    <dbReference type="NCBI Taxonomy" id="1836972"/>
    <lineage>
        <taxon>Bacteria</taxon>
        <taxon>Bacillati</taxon>
        <taxon>Actinomycetota</taxon>
        <taxon>Actinomycetes</taxon>
        <taxon>Frankiales</taxon>
        <taxon>Frankiaceae</taxon>
        <taxon>Frankia</taxon>
    </lineage>
</organism>
<name>A0A2I2L1P7_9ACTN</name>
<protein>
    <submittedName>
        <fullName evidence="2">Uncharacterized protein</fullName>
    </submittedName>
</protein>
<dbReference type="Proteomes" id="UP000234331">
    <property type="component" value="Unassembled WGS sequence"/>
</dbReference>
<accession>A0A2I2L1P7</accession>
<keyword evidence="3" id="KW-1185">Reference proteome</keyword>
<feature type="compositionally biased region" description="Pro residues" evidence="1">
    <location>
        <begin position="75"/>
        <end position="84"/>
    </location>
</feature>
<dbReference type="AlphaFoldDB" id="A0A2I2L1P7"/>
<evidence type="ECO:0000256" key="1">
    <source>
        <dbReference type="SAM" id="MobiDB-lite"/>
    </source>
</evidence>
<evidence type="ECO:0000313" key="3">
    <source>
        <dbReference type="Proteomes" id="UP000234331"/>
    </source>
</evidence>
<reference evidence="2 3" key="1">
    <citation type="submission" date="2017-06" db="EMBL/GenBank/DDBJ databases">
        <authorList>
            <person name="Kim H.J."/>
            <person name="Triplett B.A."/>
        </authorList>
    </citation>
    <scope>NUCLEOTIDE SEQUENCE [LARGE SCALE GENOMIC DNA]</scope>
    <source>
        <strain evidence="2">FRACA_ARgP5</strain>
    </source>
</reference>
<evidence type="ECO:0000313" key="2">
    <source>
        <dbReference type="EMBL" id="SNQ51825.1"/>
    </source>
</evidence>
<dbReference type="EMBL" id="FZMO01000549">
    <property type="protein sequence ID" value="SNQ51825.1"/>
    <property type="molecule type" value="Genomic_DNA"/>
</dbReference>
<proteinExistence type="predicted"/>